<protein>
    <submittedName>
        <fullName evidence="2">Uncharacterized protein</fullName>
    </submittedName>
</protein>
<organism evidence="2 3">
    <name type="scientific">Allacma fusca</name>
    <dbReference type="NCBI Taxonomy" id="39272"/>
    <lineage>
        <taxon>Eukaryota</taxon>
        <taxon>Metazoa</taxon>
        <taxon>Ecdysozoa</taxon>
        <taxon>Arthropoda</taxon>
        <taxon>Hexapoda</taxon>
        <taxon>Collembola</taxon>
        <taxon>Symphypleona</taxon>
        <taxon>Sminthuridae</taxon>
        <taxon>Allacma</taxon>
    </lineage>
</organism>
<keyword evidence="3" id="KW-1185">Reference proteome</keyword>
<reference evidence="2" key="1">
    <citation type="submission" date="2021-06" db="EMBL/GenBank/DDBJ databases">
        <authorList>
            <person name="Hodson N. C."/>
            <person name="Mongue J. A."/>
            <person name="Jaron S. K."/>
        </authorList>
    </citation>
    <scope>NUCLEOTIDE SEQUENCE</scope>
</reference>
<feature type="non-terminal residue" evidence="2">
    <location>
        <position position="78"/>
    </location>
</feature>
<dbReference type="EMBL" id="CAJVCH010029827">
    <property type="protein sequence ID" value="CAG7707796.1"/>
    <property type="molecule type" value="Genomic_DNA"/>
</dbReference>
<feature type="compositionally biased region" description="Basic residues" evidence="1">
    <location>
        <begin position="28"/>
        <end position="37"/>
    </location>
</feature>
<feature type="compositionally biased region" description="Basic and acidic residues" evidence="1">
    <location>
        <begin position="17"/>
        <end position="27"/>
    </location>
</feature>
<sequence length="78" mass="9403">MEGNDDSVATHNYYAPAEREELQEKNERRKLKNAKRRERKKIFDAHWAIRKAREEAKEKRKKEANVVRGYSEAMWVKV</sequence>
<dbReference type="Proteomes" id="UP000708208">
    <property type="component" value="Unassembled WGS sequence"/>
</dbReference>
<gene>
    <name evidence="2" type="ORF">AFUS01_LOCUS4740</name>
</gene>
<evidence type="ECO:0000313" key="2">
    <source>
        <dbReference type="EMBL" id="CAG7707796.1"/>
    </source>
</evidence>
<name>A0A8J2JVV9_9HEXA</name>
<accession>A0A8J2JVV9</accession>
<dbReference type="AlphaFoldDB" id="A0A8J2JVV9"/>
<evidence type="ECO:0000313" key="3">
    <source>
        <dbReference type="Proteomes" id="UP000708208"/>
    </source>
</evidence>
<feature type="region of interest" description="Disordered" evidence="1">
    <location>
        <begin position="1"/>
        <end position="37"/>
    </location>
</feature>
<comment type="caution">
    <text evidence="2">The sequence shown here is derived from an EMBL/GenBank/DDBJ whole genome shotgun (WGS) entry which is preliminary data.</text>
</comment>
<evidence type="ECO:0000256" key="1">
    <source>
        <dbReference type="SAM" id="MobiDB-lite"/>
    </source>
</evidence>
<proteinExistence type="predicted"/>